<dbReference type="AlphaFoldDB" id="A0A0A9AVK3"/>
<accession>A0A0A9AVK3</accession>
<proteinExistence type="predicted"/>
<reference evidence="1" key="2">
    <citation type="journal article" date="2015" name="Data Brief">
        <title>Shoot transcriptome of the giant reed, Arundo donax.</title>
        <authorList>
            <person name="Barrero R.A."/>
            <person name="Guerrero F.D."/>
            <person name="Moolhuijzen P."/>
            <person name="Goolsby J.A."/>
            <person name="Tidwell J."/>
            <person name="Bellgard S.E."/>
            <person name="Bellgard M.I."/>
        </authorList>
    </citation>
    <scope>NUCLEOTIDE SEQUENCE</scope>
    <source>
        <tissue evidence="1">Shoot tissue taken approximately 20 cm above the soil surface</tissue>
    </source>
</reference>
<evidence type="ECO:0000313" key="1">
    <source>
        <dbReference type="EMBL" id="JAD55121.1"/>
    </source>
</evidence>
<reference evidence="1" key="1">
    <citation type="submission" date="2014-09" db="EMBL/GenBank/DDBJ databases">
        <authorList>
            <person name="Magalhaes I.L.F."/>
            <person name="Oliveira U."/>
            <person name="Santos F.R."/>
            <person name="Vidigal T.H.D.A."/>
            <person name="Brescovit A.D."/>
            <person name="Santos A.J."/>
        </authorList>
    </citation>
    <scope>NUCLEOTIDE SEQUENCE</scope>
    <source>
        <tissue evidence="1">Shoot tissue taken approximately 20 cm above the soil surface</tissue>
    </source>
</reference>
<sequence length="17" mass="2083">MSTRHYKTTFTIVRLQT</sequence>
<dbReference type="EMBL" id="GBRH01242774">
    <property type="protein sequence ID" value="JAD55121.1"/>
    <property type="molecule type" value="Transcribed_RNA"/>
</dbReference>
<name>A0A0A9AVK3_ARUDO</name>
<protein>
    <submittedName>
        <fullName evidence="1">Uncharacterized protein</fullName>
    </submittedName>
</protein>
<organism evidence="1">
    <name type="scientific">Arundo donax</name>
    <name type="common">Giant reed</name>
    <name type="synonym">Donax arundinaceus</name>
    <dbReference type="NCBI Taxonomy" id="35708"/>
    <lineage>
        <taxon>Eukaryota</taxon>
        <taxon>Viridiplantae</taxon>
        <taxon>Streptophyta</taxon>
        <taxon>Embryophyta</taxon>
        <taxon>Tracheophyta</taxon>
        <taxon>Spermatophyta</taxon>
        <taxon>Magnoliopsida</taxon>
        <taxon>Liliopsida</taxon>
        <taxon>Poales</taxon>
        <taxon>Poaceae</taxon>
        <taxon>PACMAD clade</taxon>
        <taxon>Arundinoideae</taxon>
        <taxon>Arundineae</taxon>
        <taxon>Arundo</taxon>
    </lineage>
</organism>